<dbReference type="HAMAP" id="MF_00126">
    <property type="entry name" value="Gln_tRNA_synth"/>
    <property type="match status" value="1"/>
</dbReference>
<sequence>MTKKKNIDSKNQDPENKKNSFPTTDFIRTIVAADVEAHKNDGRVVTRFPPEPNGYLHIGHAKAICLNYDIAEEFGGVYNLRFDDTNPSKENVEYVESMQADIRWLGYDWEDRLYYASDYFEQLYQWAEQLITAGKAYVCSLSAAEIKEYRGTLTAPGKDSPYRERSIEENLELFRRMRAGEFEDGAHVLRARIDMASPNMNLRDPVMYRILRAHHHRTGNKWCIYPTYDYTHGQSDSIEGVTHSLCDLSFEDHRPLYDWFLDQLNIHHPQQIEFARFNLSHTLLSKRKLIQLVEKGYVSGWNDPRMPSLSGLRRRGVTPAAIRQFINRIGVAKRDSLVDKALLDHYIREDLNKNSPRVMAVLHPLKVIIDNYPAEQVEELDAVNNPEDPAMGSRKVPFSRILYIEQNDFREEAPKKFFRLAPGREVRLRYAYYITCVEVVKEKDTGQIVELHCTYDPQTRGGSSPDGRKVKGTIHWVSAVHSVPAEVRLFNDLFTKQDPEDVEAGLDFTANINPDSREVLSACQVEPSLADAAPGSRFQFERLGYFCVDTVDSQPGNIVFNRTVTLRDSWAKIEQGMKRKG</sequence>
<dbReference type="Pfam" id="PF20974">
    <property type="entry name" value="tRNA-synt_1c_C2"/>
    <property type="match status" value="1"/>
</dbReference>
<evidence type="ECO:0000259" key="12">
    <source>
        <dbReference type="Pfam" id="PF03950"/>
    </source>
</evidence>
<evidence type="ECO:0000256" key="9">
    <source>
        <dbReference type="RuleBase" id="RU363037"/>
    </source>
</evidence>
<dbReference type="InterPro" id="IPR022861">
    <property type="entry name" value="Gln_tRNA_ligase_bac"/>
</dbReference>
<keyword evidence="6 8" id="KW-0030">Aminoacyl-tRNA synthetase</keyword>
<comment type="subcellular location">
    <subcellularLocation>
        <location evidence="8">Cytoplasm</location>
    </subcellularLocation>
</comment>
<dbReference type="GO" id="GO:0016874">
    <property type="term" value="F:ligase activity"/>
    <property type="evidence" value="ECO:0007669"/>
    <property type="project" value="UniProtKB-KW"/>
</dbReference>
<dbReference type="NCBIfam" id="NF011291">
    <property type="entry name" value="PRK14703.1"/>
    <property type="match status" value="1"/>
</dbReference>
<dbReference type="PANTHER" id="PTHR43097">
    <property type="entry name" value="GLUTAMINE-TRNA LIGASE"/>
    <property type="match status" value="1"/>
</dbReference>
<keyword evidence="4 8" id="KW-0067">ATP-binding</keyword>
<dbReference type="SUPFAM" id="SSF52374">
    <property type="entry name" value="Nucleotidylyl transferase"/>
    <property type="match status" value="1"/>
</dbReference>
<dbReference type="InterPro" id="IPR000924">
    <property type="entry name" value="Glu/Gln-tRNA-synth"/>
</dbReference>
<evidence type="ECO:0000256" key="7">
    <source>
        <dbReference type="ARBA" id="ARBA00048270"/>
    </source>
</evidence>
<feature type="binding site" evidence="8">
    <location>
        <position position="228"/>
    </location>
    <ligand>
        <name>L-glutamine</name>
        <dbReference type="ChEBI" id="CHEBI:58359"/>
    </ligand>
</feature>
<dbReference type="PROSITE" id="PS00178">
    <property type="entry name" value="AA_TRNA_LIGASE_I"/>
    <property type="match status" value="1"/>
</dbReference>
<dbReference type="PRINTS" id="PR00987">
    <property type="entry name" value="TRNASYNTHGLU"/>
</dbReference>
<evidence type="ECO:0000256" key="5">
    <source>
        <dbReference type="ARBA" id="ARBA00022917"/>
    </source>
</evidence>
<dbReference type="InterPro" id="IPR020059">
    <property type="entry name" value="Glu/Gln-tRNA-synth_Ib_codon-bd"/>
</dbReference>
<evidence type="ECO:0000256" key="2">
    <source>
        <dbReference type="ARBA" id="ARBA00022598"/>
    </source>
</evidence>
<feature type="binding site" evidence="8">
    <location>
        <begin position="284"/>
        <end position="286"/>
    </location>
    <ligand>
        <name>ATP</name>
        <dbReference type="ChEBI" id="CHEBI:30616"/>
    </ligand>
</feature>
<dbReference type="Proteomes" id="UP001594351">
    <property type="component" value="Unassembled WGS sequence"/>
</dbReference>
<evidence type="ECO:0000256" key="4">
    <source>
        <dbReference type="ARBA" id="ARBA00022840"/>
    </source>
</evidence>
<keyword evidence="1 8" id="KW-0963">Cytoplasm</keyword>
<feature type="region of interest" description="Disordered" evidence="10">
    <location>
        <begin position="1"/>
        <end position="21"/>
    </location>
</feature>
<dbReference type="InterPro" id="IPR020058">
    <property type="entry name" value="Glu/Gln-tRNA-synth_Ib_cat-dom"/>
</dbReference>
<dbReference type="InterPro" id="IPR004514">
    <property type="entry name" value="Gln-tRNA-synth"/>
</dbReference>
<gene>
    <name evidence="8" type="primary">glnS</name>
    <name evidence="14" type="ORF">ACFL27_02470</name>
</gene>
<accession>A0ABV6YSC1</accession>
<dbReference type="Pfam" id="PF00749">
    <property type="entry name" value="tRNA-synt_1c"/>
    <property type="match status" value="1"/>
</dbReference>
<comment type="subunit">
    <text evidence="8">Monomer.</text>
</comment>
<dbReference type="PANTHER" id="PTHR43097:SF5">
    <property type="entry name" value="GLUTAMATE--TRNA LIGASE"/>
    <property type="match status" value="1"/>
</dbReference>
<evidence type="ECO:0000256" key="6">
    <source>
        <dbReference type="ARBA" id="ARBA00023146"/>
    </source>
</evidence>
<dbReference type="EMBL" id="JBHPBY010000018">
    <property type="protein sequence ID" value="MFC1849051.1"/>
    <property type="molecule type" value="Genomic_DNA"/>
</dbReference>
<keyword evidence="5 8" id="KW-0648">Protein biosynthesis</keyword>
<evidence type="ECO:0000256" key="3">
    <source>
        <dbReference type="ARBA" id="ARBA00022741"/>
    </source>
</evidence>
<dbReference type="EC" id="6.1.1.18" evidence="8"/>
<feature type="binding site" evidence="8">
    <location>
        <begin position="57"/>
        <end position="63"/>
    </location>
    <ligand>
        <name>ATP</name>
        <dbReference type="ChEBI" id="CHEBI:30616"/>
    </ligand>
</feature>
<feature type="domain" description="tRNA synthetases class I (E and Q) anti-codon binding" evidence="13">
    <location>
        <begin position="473"/>
        <end position="549"/>
    </location>
</feature>
<feature type="binding site" evidence="8">
    <location>
        <position position="83"/>
    </location>
    <ligand>
        <name>L-glutamine</name>
        <dbReference type="ChEBI" id="CHEBI:58359"/>
    </ligand>
</feature>
<feature type="compositionally biased region" description="Basic and acidic residues" evidence="10">
    <location>
        <begin position="1"/>
        <end position="18"/>
    </location>
</feature>
<evidence type="ECO:0000259" key="11">
    <source>
        <dbReference type="Pfam" id="PF00749"/>
    </source>
</evidence>
<protein>
    <recommendedName>
        <fullName evidence="8">Glutamine--tRNA ligase</fullName>
        <ecNumber evidence="8">6.1.1.18</ecNumber>
    </recommendedName>
    <alternativeName>
        <fullName evidence="8">Glutaminyl-tRNA synthetase</fullName>
        <shortName evidence="8">GlnRS</shortName>
    </alternativeName>
</protein>
<dbReference type="InterPro" id="IPR014729">
    <property type="entry name" value="Rossmann-like_a/b/a_fold"/>
</dbReference>
<comment type="caution">
    <text evidence="8">Lacks conserved residue(s) required for the propagation of feature annotation.</text>
</comment>
<proteinExistence type="inferred from homology"/>
<feature type="short sequence motif" description="'KMSKS' region" evidence="8">
    <location>
        <begin position="283"/>
        <end position="287"/>
    </location>
</feature>
<dbReference type="CDD" id="cd00807">
    <property type="entry name" value="GlnRS_core"/>
    <property type="match status" value="1"/>
</dbReference>
<feature type="domain" description="Glutamyl/glutaminyl-tRNA synthetase class Ib anti-codon binding" evidence="12">
    <location>
        <begin position="355"/>
        <end position="456"/>
    </location>
</feature>
<evidence type="ECO:0000259" key="13">
    <source>
        <dbReference type="Pfam" id="PF20974"/>
    </source>
</evidence>
<evidence type="ECO:0000313" key="15">
    <source>
        <dbReference type="Proteomes" id="UP001594351"/>
    </source>
</evidence>
<dbReference type="Pfam" id="PF03950">
    <property type="entry name" value="tRNA-synt_1c_C"/>
    <property type="match status" value="1"/>
</dbReference>
<feature type="domain" description="Glutamyl/glutaminyl-tRNA synthetase class Ib catalytic" evidence="11">
    <location>
        <begin position="44"/>
        <end position="341"/>
    </location>
</feature>
<dbReference type="InterPro" id="IPR050132">
    <property type="entry name" value="Gln/Glu-tRNA_Ligase"/>
</dbReference>
<comment type="similarity">
    <text evidence="8 9">Belongs to the class-I aminoacyl-tRNA synthetase family.</text>
</comment>
<keyword evidence="15" id="KW-1185">Reference proteome</keyword>
<dbReference type="InterPro" id="IPR011035">
    <property type="entry name" value="Ribosomal_bL25/Gln-tRNA_synth"/>
</dbReference>
<feature type="short sequence motif" description="'HIGH' region" evidence="8">
    <location>
        <begin position="50"/>
        <end position="60"/>
    </location>
</feature>
<comment type="catalytic activity">
    <reaction evidence="7 8">
        <text>tRNA(Gln) + L-glutamine + ATP = L-glutaminyl-tRNA(Gln) + AMP + diphosphate</text>
        <dbReference type="Rhea" id="RHEA:20121"/>
        <dbReference type="Rhea" id="RHEA-COMP:9662"/>
        <dbReference type="Rhea" id="RHEA-COMP:9681"/>
        <dbReference type="ChEBI" id="CHEBI:30616"/>
        <dbReference type="ChEBI" id="CHEBI:33019"/>
        <dbReference type="ChEBI" id="CHEBI:58359"/>
        <dbReference type="ChEBI" id="CHEBI:78442"/>
        <dbReference type="ChEBI" id="CHEBI:78521"/>
        <dbReference type="ChEBI" id="CHEBI:456215"/>
        <dbReference type="EC" id="6.1.1.18"/>
    </reaction>
</comment>
<evidence type="ECO:0000313" key="14">
    <source>
        <dbReference type="EMBL" id="MFC1849051.1"/>
    </source>
</evidence>
<keyword evidence="3 8" id="KW-0547">Nucleotide-binding</keyword>
<reference evidence="14 15" key="1">
    <citation type="submission" date="2024-09" db="EMBL/GenBank/DDBJ databases">
        <title>Laminarin stimulates single cell rates of sulfate reduction while oxygen inhibits transcriptomic activity in coastal marine sediment.</title>
        <authorList>
            <person name="Lindsay M."/>
            <person name="Orcutt B."/>
            <person name="Emerson D."/>
            <person name="Stepanauskas R."/>
            <person name="D'Angelo T."/>
        </authorList>
    </citation>
    <scope>NUCLEOTIDE SEQUENCE [LARGE SCALE GENOMIC DNA]</scope>
    <source>
        <strain evidence="14">SAG AM-311-K15</strain>
    </source>
</reference>
<dbReference type="InterPro" id="IPR020056">
    <property type="entry name" value="Rbsml_bL25/Gln-tRNA_synth_N"/>
</dbReference>
<dbReference type="InterPro" id="IPR001412">
    <property type="entry name" value="aa-tRNA-synth_I_CS"/>
</dbReference>
<evidence type="ECO:0000256" key="10">
    <source>
        <dbReference type="SAM" id="MobiDB-lite"/>
    </source>
</evidence>
<evidence type="ECO:0000256" key="8">
    <source>
        <dbReference type="HAMAP-Rule" id="MF_00126"/>
    </source>
</evidence>
<evidence type="ECO:0000256" key="1">
    <source>
        <dbReference type="ARBA" id="ARBA00022490"/>
    </source>
</evidence>
<feature type="binding site" evidence="8">
    <location>
        <begin position="51"/>
        <end position="53"/>
    </location>
    <ligand>
        <name>ATP</name>
        <dbReference type="ChEBI" id="CHEBI:30616"/>
    </ligand>
</feature>
<dbReference type="Gene3D" id="3.40.50.620">
    <property type="entry name" value="HUPs"/>
    <property type="match status" value="1"/>
</dbReference>
<dbReference type="NCBIfam" id="TIGR00440">
    <property type="entry name" value="glnS"/>
    <property type="match status" value="1"/>
</dbReference>
<organism evidence="14 15">
    <name type="scientific">candidate division CSSED10-310 bacterium</name>
    <dbReference type="NCBI Taxonomy" id="2855610"/>
    <lineage>
        <taxon>Bacteria</taxon>
        <taxon>Bacteria division CSSED10-310</taxon>
    </lineage>
</organism>
<dbReference type="Gene3D" id="2.40.240.10">
    <property type="entry name" value="Ribosomal Protein L25, Chain P"/>
    <property type="match status" value="2"/>
</dbReference>
<keyword evidence="2 8" id="KW-0436">Ligase</keyword>
<name>A0ABV6YSC1_UNCC1</name>
<dbReference type="SUPFAM" id="SSF50715">
    <property type="entry name" value="Ribosomal protein L25-like"/>
    <property type="match status" value="1"/>
</dbReference>
<dbReference type="InterPro" id="IPR049437">
    <property type="entry name" value="tRNA-synt_1c_C2"/>
</dbReference>
<comment type="caution">
    <text evidence="14">The sequence shown here is derived from an EMBL/GenBank/DDBJ whole genome shotgun (WGS) entry which is preliminary data.</text>
</comment>